<evidence type="ECO:0000256" key="9">
    <source>
        <dbReference type="ARBA" id="ARBA00023315"/>
    </source>
</evidence>
<dbReference type="SUPFAM" id="SSF56266">
    <property type="entry name" value="DmpA/ArgJ-like"/>
    <property type="match status" value="1"/>
</dbReference>
<evidence type="ECO:0000256" key="1">
    <source>
        <dbReference type="ARBA" id="ARBA00004496"/>
    </source>
</evidence>
<feature type="site" description="Involved in the stabilization of negative charge on the oxyanion by the formation of the oxyanion hole" evidence="13">
    <location>
        <position position="124"/>
    </location>
</feature>
<dbReference type="Gene3D" id="3.30.2330.10">
    <property type="entry name" value="arginine biosynthesis bifunctional protein suprefamily"/>
    <property type="match status" value="1"/>
</dbReference>
<comment type="subcellular location">
    <subcellularLocation>
        <location evidence="1 13">Cytoplasm</location>
    </subcellularLocation>
</comment>
<evidence type="ECO:0000256" key="11">
    <source>
        <dbReference type="ARBA" id="ARBA00049439"/>
    </source>
</evidence>
<evidence type="ECO:0000256" key="10">
    <source>
        <dbReference type="ARBA" id="ARBA00048372"/>
    </source>
</evidence>
<dbReference type="Pfam" id="PF01960">
    <property type="entry name" value="ArgJ"/>
    <property type="match status" value="1"/>
</dbReference>
<dbReference type="Proteomes" id="UP001237207">
    <property type="component" value="Unassembled WGS sequence"/>
</dbReference>
<dbReference type="GO" id="GO:0006526">
    <property type="term" value="P:L-arginine biosynthetic process"/>
    <property type="evidence" value="ECO:0007669"/>
    <property type="project" value="UniProtKB-UniRule"/>
</dbReference>
<comment type="similarity">
    <text evidence="2 13">Belongs to the ArgJ family.</text>
</comment>
<keyword evidence="5 13" id="KW-0028">Amino-acid biosynthesis</keyword>
<evidence type="ECO:0000256" key="6">
    <source>
        <dbReference type="ARBA" id="ARBA00022679"/>
    </source>
</evidence>
<protein>
    <recommendedName>
        <fullName evidence="13">Arginine biosynthesis bifunctional protein ArgJ</fullName>
    </recommendedName>
    <domain>
        <recommendedName>
            <fullName evidence="13">Glutamate N-acetyltransferase</fullName>
            <ecNumber evidence="13">2.3.1.35</ecNumber>
        </recommendedName>
        <alternativeName>
            <fullName evidence="13">Ornithine acetyltransferase</fullName>
            <shortName evidence="13">OATase</shortName>
        </alternativeName>
        <alternativeName>
            <fullName evidence="13">Ornithine transacetylase</fullName>
        </alternativeName>
    </domain>
    <domain>
        <recommendedName>
            <fullName evidence="13">Amino-acid acetyltransferase</fullName>
            <ecNumber evidence="13">2.3.1.1</ecNumber>
        </recommendedName>
        <alternativeName>
            <fullName evidence="13">N-acetylglutamate synthase</fullName>
            <shortName evidence="13">AGSase</shortName>
        </alternativeName>
    </domain>
    <component>
        <recommendedName>
            <fullName evidence="13">Arginine biosynthesis bifunctional protein ArgJ alpha chain</fullName>
        </recommendedName>
    </component>
    <component>
        <recommendedName>
            <fullName evidence="13">Arginine biosynthesis bifunctional protein ArgJ beta chain</fullName>
        </recommendedName>
    </component>
</protein>
<keyword evidence="7 13" id="KW-0068">Autocatalytic cleavage</keyword>
<evidence type="ECO:0000256" key="13">
    <source>
        <dbReference type="HAMAP-Rule" id="MF_01106"/>
    </source>
</evidence>
<dbReference type="AlphaFoldDB" id="A0AAJ1WL37"/>
<dbReference type="NCBIfam" id="TIGR00120">
    <property type="entry name" value="ArgJ"/>
    <property type="match status" value="1"/>
</dbReference>
<organism evidence="14 15">
    <name type="scientific">Oikeobacillus pervagus</name>
    <dbReference type="NCBI Taxonomy" id="1325931"/>
    <lineage>
        <taxon>Bacteria</taxon>
        <taxon>Bacillati</taxon>
        <taxon>Bacillota</taxon>
        <taxon>Bacilli</taxon>
        <taxon>Bacillales</taxon>
        <taxon>Bacillaceae</taxon>
        <taxon>Oikeobacillus</taxon>
    </lineage>
</organism>
<dbReference type="GO" id="GO:0005737">
    <property type="term" value="C:cytoplasm"/>
    <property type="evidence" value="ECO:0007669"/>
    <property type="project" value="UniProtKB-SubCell"/>
</dbReference>
<keyword evidence="8 13" id="KW-0511">Multifunctional enzyme</keyword>
<dbReference type="HAMAP" id="MF_01106">
    <property type="entry name" value="ArgJ"/>
    <property type="match status" value="1"/>
</dbReference>
<dbReference type="Gene3D" id="3.10.20.340">
    <property type="entry name" value="ArgJ beta chain, C-terminal domain"/>
    <property type="match status" value="1"/>
</dbReference>
<evidence type="ECO:0000256" key="12">
    <source>
        <dbReference type="ARBA" id="ARBA00054976"/>
    </source>
</evidence>
<dbReference type="FunFam" id="3.60.70.12:FF:000001">
    <property type="entry name" value="Arginine biosynthesis bifunctional protein ArgJ, chloroplastic"/>
    <property type="match status" value="1"/>
</dbReference>
<comment type="subunit">
    <text evidence="3 13">Heterotetramer of two alpha and two beta chains.</text>
</comment>
<dbReference type="RefSeq" id="WP_307257796.1">
    <property type="nucleotide sequence ID" value="NZ_JAUSUC010000027.1"/>
</dbReference>
<comment type="function">
    <text evidence="12 13">Catalyzes two activities which are involved in the cyclic version of arginine biosynthesis: the synthesis of N-acetylglutamate from glutamate and acetyl-CoA as the acetyl donor, and of ornithine by transacetylation between N(2)-acetylornithine and glutamate.</text>
</comment>
<accession>A0AAJ1WL37</accession>
<dbReference type="FunFam" id="3.30.2330.10:FF:000001">
    <property type="entry name" value="Arginine biosynthesis bifunctional protein ArgJ, mitochondrial"/>
    <property type="match status" value="1"/>
</dbReference>
<feature type="binding site" evidence="13">
    <location>
        <position position="406"/>
    </location>
    <ligand>
        <name>substrate</name>
    </ligand>
</feature>
<dbReference type="GO" id="GO:0004042">
    <property type="term" value="F:L-glutamate N-acetyltransferase activity"/>
    <property type="evidence" value="ECO:0007669"/>
    <property type="project" value="UniProtKB-UniRule"/>
</dbReference>
<feature type="active site" description="Nucleophile" evidence="13">
    <location>
        <position position="198"/>
    </location>
</feature>
<keyword evidence="6 13" id="KW-0808">Transferase</keyword>
<comment type="catalytic activity">
    <reaction evidence="11 13">
        <text>N(2)-acetyl-L-ornithine + L-glutamate = N-acetyl-L-glutamate + L-ornithine</text>
        <dbReference type="Rhea" id="RHEA:15349"/>
        <dbReference type="ChEBI" id="CHEBI:29985"/>
        <dbReference type="ChEBI" id="CHEBI:44337"/>
        <dbReference type="ChEBI" id="CHEBI:46911"/>
        <dbReference type="ChEBI" id="CHEBI:57805"/>
        <dbReference type="EC" id="2.3.1.35"/>
    </reaction>
</comment>
<feature type="chain" id="PRO_5042301703" description="Arginine biosynthesis bifunctional protein ArgJ beta chain" evidence="13">
    <location>
        <begin position="198"/>
        <end position="411"/>
    </location>
</feature>
<dbReference type="GO" id="GO:0006592">
    <property type="term" value="P:ornithine biosynthetic process"/>
    <property type="evidence" value="ECO:0007669"/>
    <property type="project" value="TreeGrafter"/>
</dbReference>
<keyword evidence="15" id="KW-1185">Reference proteome</keyword>
<dbReference type="EMBL" id="JAUSUC010000027">
    <property type="protein sequence ID" value="MDQ0215791.1"/>
    <property type="molecule type" value="Genomic_DNA"/>
</dbReference>
<evidence type="ECO:0000256" key="2">
    <source>
        <dbReference type="ARBA" id="ARBA00006774"/>
    </source>
</evidence>
<evidence type="ECO:0000313" key="14">
    <source>
        <dbReference type="EMBL" id="MDQ0215791.1"/>
    </source>
</evidence>
<dbReference type="InterPro" id="IPR016117">
    <property type="entry name" value="ArgJ-like_dom_sf"/>
</dbReference>
<evidence type="ECO:0000313" key="15">
    <source>
        <dbReference type="Proteomes" id="UP001237207"/>
    </source>
</evidence>
<sequence>MQAVKEENQEISEVKNGSVVTPKGFRAAGAHAGLRYSKNDIGVIFSDIPANSAAVYTTNRFQAAPITVTKDSLEKEQKLQAIFVNSACANACTGKRGLADAYQTRSWVAEKFNIPEHFIAVSSTGVIGEYLQMDKIQKGISLLDPKATSESSEEFAKAILTTDLVTKRSCFKTVIDGKEVVVGGVAKGSGMIEPNMATMLAFVTTDANISSEHLHTALKEVTNHTFNQITVDGDTSTNDTVVVMANGLANNAPLSPSHPEWKKFIALLQSVCANLAKKIARDGEGATKLIEVQVLGATNDEEARAIAKTIVGSNLVKTAVFGADANWGRVICAVGYSNAKIDPEKIDIAVGPYPIMIHSEVVPYSEKEVTDYLKSELTKFTVNLNIGEGHGMAWGCDLTYDYVKINASYRT</sequence>
<evidence type="ECO:0000256" key="4">
    <source>
        <dbReference type="ARBA" id="ARBA00022571"/>
    </source>
</evidence>
<evidence type="ECO:0000256" key="3">
    <source>
        <dbReference type="ARBA" id="ARBA00011475"/>
    </source>
</evidence>
<dbReference type="InterPro" id="IPR042195">
    <property type="entry name" value="ArgJ_beta_C"/>
</dbReference>
<dbReference type="FunFam" id="3.10.20.340:FF:000001">
    <property type="entry name" value="Arginine biosynthesis bifunctional protein ArgJ, chloroplastic"/>
    <property type="match status" value="1"/>
</dbReference>
<comment type="caution">
    <text evidence="14">The sequence shown here is derived from an EMBL/GenBank/DDBJ whole genome shotgun (WGS) entry which is preliminary data.</text>
</comment>
<dbReference type="EC" id="2.3.1.35" evidence="13"/>
<feature type="site" description="Cleavage; by autolysis" evidence="13">
    <location>
        <begin position="197"/>
        <end position="198"/>
    </location>
</feature>
<comment type="pathway">
    <text evidence="13">Amino-acid biosynthesis; L-arginine biosynthesis; L-ornithine and N-acetyl-L-glutamate from L-glutamate and N(2)-acetyl-L-ornithine (cyclic): step 1/1.</text>
</comment>
<keyword evidence="4 13" id="KW-0055">Arginine biosynthesis</keyword>
<comment type="pathway">
    <text evidence="13">Amino-acid biosynthesis; L-arginine biosynthesis; N(2)-acetyl-L-ornithine from L-glutamate: step 1/4.</text>
</comment>
<dbReference type="CDD" id="cd02152">
    <property type="entry name" value="OAT"/>
    <property type="match status" value="1"/>
</dbReference>
<proteinExistence type="inferred from homology"/>
<feature type="binding site" evidence="13">
    <location>
        <position position="161"/>
    </location>
    <ligand>
        <name>substrate</name>
    </ligand>
</feature>
<feature type="binding site" evidence="13">
    <location>
        <position position="284"/>
    </location>
    <ligand>
        <name>substrate</name>
    </ligand>
</feature>
<dbReference type="PANTHER" id="PTHR23100">
    <property type="entry name" value="ARGININE BIOSYNTHESIS BIFUNCTIONAL PROTEIN ARGJ"/>
    <property type="match status" value="1"/>
</dbReference>
<dbReference type="InterPro" id="IPR002813">
    <property type="entry name" value="Arg_biosynth_ArgJ"/>
</dbReference>
<keyword evidence="9 13" id="KW-0012">Acyltransferase</keyword>
<keyword evidence="13" id="KW-0963">Cytoplasm</keyword>
<feature type="chain" id="PRO_5042301702" description="Arginine biosynthesis bifunctional protein ArgJ alpha chain" evidence="13">
    <location>
        <begin position="1"/>
        <end position="197"/>
    </location>
</feature>
<feature type="binding site" evidence="13">
    <location>
        <position position="411"/>
    </location>
    <ligand>
        <name>substrate</name>
    </ligand>
</feature>
<dbReference type="PANTHER" id="PTHR23100:SF0">
    <property type="entry name" value="ARGININE BIOSYNTHESIS BIFUNCTIONAL PROTEIN ARGJ, MITOCHONDRIAL"/>
    <property type="match status" value="1"/>
</dbReference>
<name>A0AAJ1WL37_9BACI</name>
<evidence type="ECO:0000256" key="8">
    <source>
        <dbReference type="ARBA" id="ARBA00023268"/>
    </source>
</evidence>
<feature type="binding site" evidence="13">
    <location>
        <position position="198"/>
    </location>
    <ligand>
        <name>substrate</name>
    </ligand>
</feature>
<reference evidence="14" key="1">
    <citation type="submission" date="2023-07" db="EMBL/GenBank/DDBJ databases">
        <title>Genomic Encyclopedia of Type Strains, Phase IV (KMG-IV): sequencing the most valuable type-strain genomes for metagenomic binning, comparative biology and taxonomic classification.</title>
        <authorList>
            <person name="Goeker M."/>
        </authorList>
    </citation>
    <scope>NUCLEOTIDE SEQUENCE</scope>
    <source>
        <strain evidence="14">DSM 23947</strain>
    </source>
</reference>
<evidence type="ECO:0000256" key="7">
    <source>
        <dbReference type="ARBA" id="ARBA00022813"/>
    </source>
</evidence>
<dbReference type="GO" id="GO:0004358">
    <property type="term" value="F:L-glutamate N-acetyltransferase activity, acting on acetyl-L-ornithine as donor"/>
    <property type="evidence" value="ECO:0007669"/>
    <property type="project" value="UniProtKB-UniRule"/>
</dbReference>
<feature type="site" description="Involved in the stabilization of negative charge on the oxyanion by the formation of the oxyanion hole" evidence="13">
    <location>
        <position position="125"/>
    </location>
</feature>
<evidence type="ECO:0000256" key="5">
    <source>
        <dbReference type="ARBA" id="ARBA00022605"/>
    </source>
</evidence>
<dbReference type="Gene3D" id="3.60.70.12">
    <property type="entry name" value="L-amino peptidase D-ALA esterase/amidase"/>
    <property type="match status" value="1"/>
</dbReference>
<comment type="catalytic activity">
    <reaction evidence="10 13">
        <text>L-glutamate + acetyl-CoA = N-acetyl-L-glutamate + CoA + H(+)</text>
        <dbReference type="Rhea" id="RHEA:24292"/>
        <dbReference type="ChEBI" id="CHEBI:15378"/>
        <dbReference type="ChEBI" id="CHEBI:29985"/>
        <dbReference type="ChEBI" id="CHEBI:44337"/>
        <dbReference type="ChEBI" id="CHEBI:57287"/>
        <dbReference type="ChEBI" id="CHEBI:57288"/>
        <dbReference type="EC" id="2.3.1.1"/>
    </reaction>
</comment>
<gene>
    <name evidence="13" type="primary">argJ</name>
    <name evidence="14" type="ORF">J2S13_002211</name>
</gene>
<dbReference type="NCBIfam" id="NF003802">
    <property type="entry name" value="PRK05388.1"/>
    <property type="match status" value="1"/>
</dbReference>
<feature type="binding site" evidence="13">
    <location>
        <position position="187"/>
    </location>
    <ligand>
        <name>substrate</name>
    </ligand>
</feature>
<dbReference type="EC" id="2.3.1.1" evidence="13"/>